<keyword evidence="2" id="KW-1185">Reference proteome</keyword>
<dbReference type="Proteomes" id="UP000027616">
    <property type="component" value="Chromosome I"/>
</dbReference>
<accession>A0A060RE45</accession>
<dbReference type="EMBL" id="HG934468">
    <property type="protein sequence ID" value="CDN32344.1"/>
    <property type="molecule type" value="Genomic_DNA"/>
</dbReference>
<sequence length="46" mass="5464">MLDLWRSRTLNEKMMWGLILVLIIGIATRWRYVWGEIASAFGGYFE</sequence>
<evidence type="ECO:0000313" key="1">
    <source>
        <dbReference type="EMBL" id="CDN32344.1"/>
    </source>
</evidence>
<organism evidence="1 2">
    <name type="scientific">Mucinivorans hirudinis</name>
    <dbReference type="NCBI Taxonomy" id="1433126"/>
    <lineage>
        <taxon>Bacteria</taxon>
        <taxon>Pseudomonadati</taxon>
        <taxon>Bacteroidota</taxon>
        <taxon>Bacteroidia</taxon>
        <taxon>Bacteroidales</taxon>
        <taxon>Rikenellaceae</taxon>
        <taxon>Mucinivorans</taxon>
    </lineage>
</organism>
<proteinExistence type="predicted"/>
<dbReference type="AlphaFoldDB" id="A0A060RE45"/>
<dbReference type="STRING" id="1433126.BN938_2272"/>
<gene>
    <name evidence="1" type="ORF">BN938_2272</name>
</gene>
<dbReference type="HOGENOM" id="CLU_3185974_0_0_10"/>
<reference evidence="1 2" key="1">
    <citation type="journal article" date="2015" name="Genome Announc.">
        <title>Complete Genome Sequence of the Novel Leech Symbiont Mucinivorans hirudinis M3T.</title>
        <authorList>
            <person name="Nelson M.C."/>
            <person name="Bomar L."/>
            <person name="Graf J."/>
        </authorList>
    </citation>
    <scope>NUCLEOTIDE SEQUENCE [LARGE SCALE GENOMIC DNA]</scope>
    <source>
        <strain evidence="2">M3</strain>
    </source>
</reference>
<protein>
    <submittedName>
        <fullName evidence="1">Uncharacterized protein</fullName>
    </submittedName>
</protein>
<evidence type="ECO:0000313" key="2">
    <source>
        <dbReference type="Proteomes" id="UP000027616"/>
    </source>
</evidence>
<dbReference type="KEGG" id="rbc:BN938_2272"/>
<name>A0A060RE45_9BACT</name>